<dbReference type="Proteomes" id="UP001152049">
    <property type="component" value="Unassembled WGS sequence"/>
</dbReference>
<protein>
    <recommendedName>
        <fullName evidence="1">Azaphilone pigments biosynthesis cluster protein L N-terminal domain-containing protein</fullName>
    </recommendedName>
</protein>
<accession>A0A9W8RKW3</accession>
<gene>
    <name evidence="2" type="ORF">NW762_014749</name>
</gene>
<feature type="domain" description="Azaphilone pigments biosynthesis cluster protein L N-terminal" evidence="1">
    <location>
        <begin position="1"/>
        <end position="222"/>
    </location>
</feature>
<dbReference type="EMBL" id="JAOQAZ010000055">
    <property type="protein sequence ID" value="KAJ4243695.1"/>
    <property type="molecule type" value="Genomic_DNA"/>
</dbReference>
<dbReference type="InterPro" id="IPR031348">
    <property type="entry name" value="PigL_N"/>
</dbReference>
<dbReference type="OrthoDB" id="432483at2759"/>
<dbReference type="AlphaFoldDB" id="A0A9W8RKW3"/>
<evidence type="ECO:0000313" key="2">
    <source>
        <dbReference type="EMBL" id="KAJ4243695.1"/>
    </source>
</evidence>
<comment type="caution">
    <text evidence="2">The sequence shown here is derived from an EMBL/GenBank/DDBJ whole genome shotgun (WGS) entry which is preliminary data.</text>
</comment>
<dbReference type="Pfam" id="PF17111">
    <property type="entry name" value="PigL_N"/>
    <property type="match status" value="1"/>
</dbReference>
<proteinExistence type="predicted"/>
<organism evidence="2 3">
    <name type="scientific">Fusarium torreyae</name>
    <dbReference type="NCBI Taxonomy" id="1237075"/>
    <lineage>
        <taxon>Eukaryota</taxon>
        <taxon>Fungi</taxon>
        <taxon>Dikarya</taxon>
        <taxon>Ascomycota</taxon>
        <taxon>Pezizomycotina</taxon>
        <taxon>Sordariomycetes</taxon>
        <taxon>Hypocreomycetidae</taxon>
        <taxon>Hypocreales</taxon>
        <taxon>Nectriaceae</taxon>
        <taxon>Fusarium</taxon>
    </lineage>
</organism>
<name>A0A9W8RKW3_9HYPO</name>
<reference evidence="2" key="1">
    <citation type="submission" date="2022-09" db="EMBL/GenBank/DDBJ databases">
        <title>Fusarium specimens isolated from Avocado Roots.</title>
        <authorList>
            <person name="Stajich J."/>
            <person name="Roper C."/>
            <person name="Heimlech-Rivalta G."/>
        </authorList>
    </citation>
    <scope>NUCLEOTIDE SEQUENCE</scope>
    <source>
        <strain evidence="2">CF00136</strain>
    </source>
</reference>
<evidence type="ECO:0000313" key="3">
    <source>
        <dbReference type="Proteomes" id="UP001152049"/>
    </source>
</evidence>
<sequence length="272" mass="29971">MDPLSITAAVLGIAAPTVQSIQHLRHNIQAISDAPDDIASLGEDLLTIEQAITSIQEVSEPQWLTLGESVIAQYKTGINLCRKSCTRFQAAIEHWTRHGEAVKLSWRDRTAIGLFKQDQIKYTSSQLQNCKLTLPSVIGIANFHSSLQQTSAGEEMMKLVWKKEAEISKAVSATEKQLHEVQSMLKSLHLASLEDLEENPDQVNAQRQIETEKFALEQSIDLLKALNEDVSSAAKDLRKGQGQALSTVRFGEHNFGVQTGISNAPINFSLGK</sequence>
<evidence type="ECO:0000259" key="1">
    <source>
        <dbReference type="Pfam" id="PF17111"/>
    </source>
</evidence>
<keyword evidence="3" id="KW-1185">Reference proteome</keyword>